<dbReference type="InterPro" id="IPR012394">
    <property type="entry name" value="Aldehyde_DH_NAD(P)"/>
</dbReference>
<dbReference type="FunFam" id="3.40.309.10:FF:000003">
    <property type="entry name" value="Aldehyde dehydrogenase"/>
    <property type="match status" value="1"/>
</dbReference>
<dbReference type="GO" id="GO:0004722">
    <property type="term" value="F:protein serine/threonine phosphatase activity"/>
    <property type="evidence" value="ECO:0007669"/>
    <property type="project" value="UniProtKB-EC"/>
</dbReference>
<proteinExistence type="inferred from homology"/>
<comment type="similarity">
    <text evidence="3">Belongs to the aldehyde dehydrogenase family.</text>
</comment>
<evidence type="ECO:0000256" key="4">
    <source>
        <dbReference type="ARBA" id="ARBA00022723"/>
    </source>
</evidence>
<comment type="catalytic activity">
    <reaction evidence="12 15">
        <text>O-phospho-L-threonyl-[protein] + H2O = L-threonyl-[protein] + phosphate</text>
        <dbReference type="Rhea" id="RHEA:47004"/>
        <dbReference type="Rhea" id="RHEA-COMP:11060"/>
        <dbReference type="Rhea" id="RHEA-COMP:11605"/>
        <dbReference type="ChEBI" id="CHEBI:15377"/>
        <dbReference type="ChEBI" id="CHEBI:30013"/>
        <dbReference type="ChEBI" id="CHEBI:43474"/>
        <dbReference type="ChEBI" id="CHEBI:61977"/>
        <dbReference type="EC" id="3.1.3.16"/>
    </reaction>
</comment>
<keyword evidence="5 15" id="KW-0378">Hydrolase</keyword>
<evidence type="ECO:0000256" key="2">
    <source>
        <dbReference type="ARBA" id="ARBA00004300"/>
    </source>
</evidence>
<comment type="subcellular location">
    <subcellularLocation>
        <location evidence="2">Cytoplasm</location>
        <location evidence="2">Cytoskeleton</location>
        <location evidence="2">Microtubule organizing center</location>
        <location evidence="2">Centrosome</location>
    </subcellularLocation>
</comment>
<dbReference type="InterPro" id="IPR016162">
    <property type="entry name" value="Ald_DH_N"/>
</dbReference>
<dbReference type="GO" id="GO:0048264">
    <property type="term" value="P:determination of ventral identity"/>
    <property type="evidence" value="ECO:0007669"/>
    <property type="project" value="UniProtKB-ARBA"/>
</dbReference>
<dbReference type="FunFam" id="3.60.21.10:FF:000010">
    <property type="entry name" value="Serine/threonine-protein phosphatase"/>
    <property type="match status" value="1"/>
</dbReference>
<dbReference type="Gene3D" id="3.40.605.10">
    <property type="entry name" value="Aldehyde Dehydrogenase, Chain A, domain 1"/>
    <property type="match status" value="1"/>
</dbReference>
<evidence type="ECO:0000256" key="8">
    <source>
        <dbReference type="ARBA" id="ARBA00023027"/>
    </source>
</evidence>
<evidence type="ECO:0000256" key="5">
    <source>
        <dbReference type="ARBA" id="ARBA00022801"/>
    </source>
</evidence>
<dbReference type="InterPro" id="IPR006186">
    <property type="entry name" value="Ser/Thr-sp_prot-phosphatase"/>
</dbReference>
<dbReference type="InterPro" id="IPR016161">
    <property type="entry name" value="Ald_DH/histidinol_DH"/>
</dbReference>
<name>A0AA88M865_CHASR</name>
<dbReference type="PROSITE" id="PS00070">
    <property type="entry name" value="ALDEHYDE_DEHYDR_CYS"/>
    <property type="match status" value="1"/>
</dbReference>
<evidence type="ECO:0000256" key="6">
    <source>
        <dbReference type="ARBA" id="ARBA00022912"/>
    </source>
</evidence>
<sequence length="791" mass="89077">MCVTMGDISDLDRQIEQLRRCELIKENEVKALCAKAREILVEESNVQRVDSPVTVCGDIHGQFYDLKELFRVGGDVPETNYLFMGDFVDRGFYSVETFLLLLALKVRYPDRITLIRGNHESRQITQVYGFYDECLRKYGSVTVWRYCTEIFDYLSLSAIIDGKIFCVHGGLSPSIQTLDQIRTIDRKQEVPHDGPMCDLLWSDPEDTTGWGVSPRGAGYLFGSDVVAQFNAANDIHMICRAHQLVMEGYKWHFNETVLTVWSAPNYCYRCGNVAAILELDEHLQREFIIFEAAPQETRGIPSKKPVADYFLGRQFERATGDRMETQSQVVDRLRSAFCSGITMPEEFRRTQLTKLMSLIKDNEDQILNALHKDLAKPKFEAILSEVDMVINELHHAITNFKSWMQLEYVSKSLATKLDNCFVRREPLGVVLIIGAWNYPLQLIFSPMIGAIAAGNCVVLKPSEISAATESLIAELVPKYLSQDCYAVVRGGAEETKTLLQNRFDHIFYTGSQAVARIILQAAAVNLTPVTLELGGKCPCFIYGRVNVAAAARRLVWAKFFNMGQSCVAPDYVLCSPATRDALLPELRKTLEEFYGKEPEKCPDVSRIVSTRHFTRLLELLGKSKGKVVIGGDSNQEDKFIAPTVVVDVLEDDALMQEEIFGPILPILTVETLEDGIDFINRKEKPLALYVFSDESSVVDTVLEKTSSGGFCSNDGIVYMTLPGLPFGGVGASGWGSYHGRWGFETFSHRRACMLRGWALERLNGLRYPPYTDDKLSWLRWTTSPKMSCSIM</sequence>
<comment type="caution">
    <text evidence="17">The sequence shown here is derived from an EMBL/GenBank/DDBJ whole genome shotgun (WGS) entry which is preliminary data.</text>
</comment>
<dbReference type="AlphaFoldDB" id="A0AA88M865"/>
<evidence type="ECO:0000256" key="7">
    <source>
        <dbReference type="ARBA" id="ARBA00023002"/>
    </source>
</evidence>
<comment type="similarity">
    <text evidence="10">Belongs to the PPP phosphatase family. PP-4 (PP-X) subfamily.</text>
</comment>
<dbReference type="PANTHER" id="PTHR43570">
    <property type="entry name" value="ALDEHYDE DEHYDROGENASE"/>
    <property type="match status" value="1"/>
</dbReference>
<accession>A0AA88M865</accession>
<dbReference type="SMART" id="SM00156">
    <property type="entry name" value="PP2Ac"/>
    <property type="match status" value="1"/>
</dbReference>
<evidence type="ECO:0000256" key="10">
    <source>
        <dbReference type="ARBA" id="ARBA00038328"/>
    </source>
</evidence>
<keyword evidence="7" id="KW-0560">Oxidoreductase</keyword>
<dbReference type="Gene3D" id="3.60.21.10">
    <property type="match status" value="1"/>
</dbReference>
<keyword evidence="18" id="KW-1185">Reference proteome</keyword>
<evidence type="ECO:0000256" key="3">
    <source>
        <dbReference type="ARBA" id="ARBA00009986"/>
    </source>
</evidence>
<dbReference type="Pfam" id="PF00149">
    <property type="entry name" value="Metallophos"/>
    <property type="match status" value="1"/>
</dbReference>
<organism evidence="17 18">
    <name type="scientific">Channa striata</name>
    <name type="common">Snakehead murrel</name>
    <name type="synonym">Ophicephalus striatus</name>
    <dbReference type="NCBI Taxonomy" id="64152"/>
    <lineage>
        <taxon>Eukaryota</taxon>
        <taxon>Metazoa</taxon>
        <taxon>Chordata</taxon>
        <taxon>Craniata</taxon>
        <taxon>Vertebrata</taxon>
        <taxon>Euteleostomi</taxon>
        <taxon>Actinopterygii</taxon>
        <taxon>Neopterygii</taxon>
        <taxon>Teleostei</taxon>
        <taxon>Neoteleostei</taxon>
        <taxon>Acanthomorphata</taxon>
        <taxon>Anabantaria</taxon>
        <taxon>Anabantiformes</taxon>
        <taxon>Channoidei</taxon>
        <taxon>Channidae</taxon>
        <taxon>Channa</taxon>
    </lineage>
</organism>
<evidence type="ECO:0000313" key="17">
    <source>
        <dbReference type="EMBL" id="KAK2832753.1"/>
    </source>
</evidence>
<keyword evidence="8" id="KW-0520">NAD</keyword>
<evidence type="ECO:0000256" key="11">
    <source>
        <dbReference type="ARBA" id="ARBA00047761"/>
    </source>
</evidence>
<dbReference type="PANTHER" id="PTHR43570:SF2">
    <property type="entry name" value="ALDEHYDE DEHYDROGENASE FAMILY 3 MEMBER B1"/>
    <property type="match status" value="1"/>
</dbReference>
<keyword evidence="6" id="KW-0904">Protein phosphatase</keyword>
<keyword evidence="4" id="KW-0479">Metal-binding</keyword>
<comment type="function">
    <text evidence="13">Protein phosphatase that regulates many processes such as microtubule organization at centrosomes.</text>
</comment>
<dbReference type="GO" id="GO:0046872">
    <property type="term" value="F:metal ion binding"/>
    <property type="evidence" value="ECO:0007669"/>
    <property type="project" value="UniProtKB-KW"/>
</dbReference>
<dbReference type="Gene3D" id="3.40.309.10">
    <property type="entry name" value="Aldehyde Dehydrogenase, Chain A, domain 2"/>
    <property type="match status" value="1"/>
</dbReference>
<evidence type="ECO:0000256" key="1">
    <source>
        <dbReference type="ARBA" id="ARBA00001936"/>
    </source>
</evidence>
<evidence type="ECO:0000256" key="9">
    <source>
        <dbReference type="ARBA" id="ARBA00023211"/>
    </source>
</evidence>
<gene>
    <name evidence="17" type="ORF">Q5P01_016642</name>
</gene>
<evidence type="ECO:0000259" key="16">
    <source>
        <dbReference type="PROSITE" id="PS00125"/>
    </source>
</evidence>
<keyword evidence="9" id="KW-0464">Manganese</keyword>
<dbReference type="InterPro" id="IPR029052">
    <property type="entry name" value="Metallo-depent_PP-like"/>
</dbReference>
<dbReference type="GO" id="GO:0005813">
    <property type="term" value="C:centrosome"/>
    <property type="evidence" value="ECO:0007669"/>
    <property type="project" value="UniProtKB-SubCell"/>
</dbReference>
<dbReference type="CDD" id="cd07415">
    <property type="entry name" value="MPP_PP2A_PP4_PP6"/>
    <property type="match status" value="1"/>
</dbReference>
<dbReference type="Proteomes" id="UP001187415">
    <property type="component" value="Unassembled WGS sequence"/>
</dbReference>
<dbReference type="GO" id="GO:0004028">
    <property type="term" value="F:3-chloroallyl aldehyde dehydrogenase activity"/>
    <property type="evidence" value="ECO:0007669"/>
    <property type="project" value="TreeGrafter"/>
</dbReference>
<dbReference type="PRINTS" id="PR00114">
    <property type="entry name" value="STPHPHTASE"/>
</dbReference>
<dbReference type="GO" id="GO:0006081">
    <property type="term" value="P:aldehyde metabolic process"/>
    <property type="evidence" value="ECO:0007669"/>
    <property type="project" value="InterPro"/>
</dbReference>
<dbReference type="EMBL" id="JAUPFM010000013">
    <property type="protein sequence ID" value="KAK2832753.1"/>
    <property type="molecule type" value="Genomic_DNA"/>
</dbReference>
<dbReference type="FunFam" id="3.40.605.10:FF:000004">
    <property type="entry name" value="Aldehyde dehydrogenase"/>
    <property type="match status" value="1"/>
</dbReference>
<dbReference type="Pfam" id="PF00171">
    <property type="entry name" value="Aldedh"/>
    <property type="match status" value="1"/>
</dbReference>
<evidence type="ECO:0000313" key="18">
    <source>
        <dbReference type="Proteomes" id="UP001187415"/>
    </source>
</evidence>
<dbReference type="GO" id="GO:0005737">
    <property type="term" value="C:cytoplasm"/>
    <property type="evidence" value="ECO:0007669"/>
    <property type="project" value="TreeGrafter"/>
</dbReference>
<dbReference type="InterPro" id="IPR015590">
    <property type="entry name" value="Aldehyde_DH_dom"/>
</dbReference>
<comment type="cofactor">
    <cofactor evidence="1">
        <name>Mn(2+)</name>
        <dbReference type="ChEBI" id="CHEBI:29035"/>
    </cofactor>
</comment>
<dbReference type="InterPro" id="IPR016163">
    <property type="entry name" value="Ald_DH_C"/>
</dbReference>
<reference evidence="17" key="1">
    <citation type="submission" date="2023-07" db="EMBL/GenBank/DDBJ databases">
        <title>Chromosome-level Genome Assembly of Striped Snakehead (Channa striata).</title>
        <authorList>
            <person name="Liu H."/>
        </authorList>
    </citation>
    <scope>NUCLEOTIDE SEQUENCE</scope>
    <source>
        <strain evidence="17">Gz</strain>
        <tissue evidence="17">Muscle</tissue>
    </source>
</reference>
<dbReference type="GO" id="GO:0004029">
    <property type="term" value="F:aldehyde dehydrogenase (NAD+) activity"/>
    <property type="evidence" value="ECO:0007669"/>
    <property type="project" value="TreeGrafter"/>
</dbReference>
<dbReference type="EC" id="3.1.3.16" evidence="15"/>
<evidence type="ECO:0000256" key="14">
    <source>
        <dbReference type="ARBA" id="ARBA00063476"/>
    </source>
</evidence>
<feature type="domain" description="Serine/threonine specific protein phosphatases" evidence="16">
    <location>
        <begin position="115"/>
        <end position="120"/>
    </location>
</feature>
<evidence type="ECO:0000256" key="13">
    <source>
        <dbReference type="ARBA" id="ARBA00053636"/>
    </source>
</evidence>
<comment type="catalytic activity">
    <reaction evidence="11">
        <text>O-phospho-L-seryl-[protein] + H2O = L-seryl-[protein] + phosphate</text>
        <dbReference type="Rhea" id="RHEA:20629"/>
        <dbReference type="Rhea" id="RHEA-COMP:9863"/>
        <dbReference type="Rhea" id="RHEA-COMP:11604"/>
        <dbReference type="ChEBI" id="CHEBI:15377"/>
        <dbReference type="ChEBI" id="CHEBI:29999"/>
        <dbReference type="ChEBI" id="CHEBI:43474"/>
        <dbReference type="ChEBI" id="CHEBI:83421"/>
        <dbReference type="EC" id="3.1.3.16"/>
    </reaction>
</comment>
<dbReference type="InterPro" id="IPR016160">
    <property type="entry name" value="Ald_DH_CS_CYS"/>
</dbReference>
<evidence type="ECO:0000256" key="15">
    <source>
        <dbReference type="RuleBase" id="RU004273"/>
    </source>
</evidence>
<dbReference type="SUPFAM" id="SSF56300">
    <property type="entry name" value="Metallo-dependent phosphatases"/>
    <property type="match status" value="1"/>
</dbReference>
<protein>
    <recommendedName>
        <fullName evidence="15">Serine/threonine-protein phosphatase</fullName>
        <ecNumber evidence="15">3.1.3.16</ecNumber>
    </recommendedName>
</protein>
<dbReference type="InterPro" id="IPR004843">
    <property type="entry name" value="Calcineurin-like_PHP"/>
</dbReference>
<dbReference type="PROSITE" id="PS00125">
    <property type="entry name" value="SER_THR_PHOSPHATASE"/>
    <property type="match status" value="1"/>
</dbReference>
<dbReference type="SUPFAM" id="SSF53720">
    <property type="entry name" value="ALDH-like"/>
    <property type="match status" value="1"/>
</dbReference>
<evidence type="ECO:0000256" key="12">
    <source>
        <dbReference type="ARBA" id="ARBA00048336"/>
    </source>
</evidence>
<comment type="subunit">
    <text evidence="14">Serine/threonine-protein phosphatase 4 (PP4) occurs in different assemblies of the catalytic and one or more regulatory subunits.</text>
</comment>